<comment type="caution">
    <text evidence="5">The sequence shown here is derived from an EMBL/GenBank/DDBJ whole genome shotgun (WGS) entry which is preliminary data.</text>
</comment>
<dbReference type="PANTHER" id="PTHR43179">
    <property type="entry name" value="RHAMNOSYLTRANSFERASE WBBL"/>
    <property type="match status" value="1"/>
</dbReference>
<dbReference type="Pfam" id="PF00535">
    <property type="entry name" value="Glycos_transf_2"/>
    <property type="match status" value="1"/>
</dbReference>
<dbReference type="SUPFAM" id="SSF53448">
    <property type="entry name" value="Nucleotide-diphospho-sugar transferases"/>
    <property type="match status" value="1"/>
</dbReference>
<reference evidence="5" key="1">
    <citation type="submission" date="2018-07" db="EMBL/GenBank/DDBJ databases">
        <authorList>
            <consortium name="PulseNet: The National Subtyping Network for Foodborne Disease Surveillance"/>
            <person name="Tarr C.L."/>
            <person name="Trees E."/>
            <person name="Katz L.S."/>
            <person name="Carleton-Romer H.A."/>
            <person name="Stroika S."/>
            <person name="Kucerova Z."/>
            <person name="Roache K.F."/>
            <person name="Sabol A.L."/>
            <person name="Besser J."/>
            <person name="Gerner-Smidt P."/>
        </authorList>
    </citation>
    <scope>NUCLEOTIDE SEQUENCE</scope>
    <source>
        <strain evidence="6">2015AM-0391</strain>
        <strain evidence="5">2015AM-1184</strain>
    </source>
</reference>
<organism evidence="5">
    <name type="scientific">Salmonella enterica subsp. enterica serovar Cotham</name>
    <dbReference type="NCBI Taxonomy" id="2572724"/>
    <lineage>
        <taxon>Bacteria</taxon>
        <taxon>Pseudomonadati</taxon>
        <taxon>Pseudomonadota</taxon>
        <taxon>Gammaproteobacteria</taxon>
        <taxon>Enterobacterales</taxon>
        <taxon>Enterobacteriaceae</taxon>
        <taxon>Salmonella</taxon>
    </lineage>
</organism>
<evidence type="ECO:0000313" key="5">
    <source>
        <dbReference type="EMBL" id="ECS7437644.1"/>
    </source>
</evidence>
<dbReference type="PANTHER" id="PTHR43179:SF12">
    <property type="entry name" value="GALACTOFURANOSYLTRANSFERASE GLFT2"/>
    <property type="match status" value="1"/>
</dbReference>
<keyword evidence="2" id="KW-0328">Glycosyltransferase</keyword>
<keyword evidence="3 5" id="KW-0808">Transferase</keyword>
<evidence type="ECO:0000256" key="3">
    <source>
        <dbReference type="ARBA" id="ARBA00022679"/>
    </source>
</evidence>
<protein>
    <submittedName>
        <fullName evidence="5">Glycosyltransferase</fullName>
    </submittedName>
</protein>
<dbReference type="InterPro" id="IPR001173">
    <property type="entry name" value="Glyco_trans_2-like"/>
</dbReference>
<evidence type="ECO:0000259" key="4">
    <source>
        <dbReference type="Pfam" id="PF00535"/>
    </source>
</evidence>
<proteinExistence type="inferred from homology"/>
<dbReference type="AlphaFoldDB" id="A0A5I0Z6P5"/>
<dbReference type="Gene3D" id="3.90.550.10">
    <property type="entry name" value="Spore Coat Polysaccharide Biosynthesis Protein SpsA, Chain A"/>
    <property type="match status" value="1"/>
</dbReference>
<evidence type="ECO:0000256" key="1">
    <source>
        <dbReference type="ARBA" id="ARBA00006739"/>
    </source>
</evidence>
<dbReference type="InterPro" id="IPR029044">
    <property type="entry name" value="Nucleotide-diphossugar_trans"/>
</dbReference>
<dbReference type="GO" id="GO:0016757">
    <property type="term" value="F:glycosyltransferase activity"/>
    <property type="evidence" value="ECO:0007669"/>
    <property type="project" value="UniProtKB-KW"/>
</dbReference>
<feature type="domain" description="Glycosyltransferase 2-like" evidence="4">
    <location>
        <begin position="7"/>
        <end position="107"/>
    </location>
</feature>
<name>A0A5I0Z6P5_SALET</name>
<dbReference type="EMBL" id="AAKKOC010000004">
    <property type="protein sequence ID" value="ECS7437644.1"/>
    <property type="molecule type" value="Genomic_DNA"/>
</dbReference>
<sequence>MRSDVLIIIVTFNPDWDVVLKRIVSLSKSAVVFVSDNSLDNSVYMMNYHNVIYHFNKGNIGIAKAQNVGIEYALNNKFDFVVFVDDDSNLTAEKINQLLANYEVLGKRGNNIAAFCAYPSERGGLDQKRNSILGDSLLLTNNLMSSGSLTRTEVFKHIGLFDEKLFIDFVDYEWGWRALAKKYLIVIDSSVQFEHSLGQGRLGNGLGVPSPVRHFYQTRNLLWILRLQYVPTLWKLKQLFLFPIRFVYFGFIHEQSKERRAYFLKGLAAGFKNKF</sequence>
<evidence type="ECO:0000313" key="6">
    <source>
        <dbReference type="EMBL" id="ECT9337686.1"/>
    </source>
</evidence>
<comment type="similarity">
    <text evidence="1">Belongs to the glycosyltransferase 2 family.</text>
</comment>
<accession>A0A5I0Z6P5</accession>
<evidence type="ECO:0000256" key="2">
    <source>
        <dbReference type="ARBA" id="ARBA00022676"/>
    </source>
</evidence>
<gene>
    <name evidence="6" type="ORF">CG757_13905</name>
    <name evidence="5" type="ORF">CHU57_12340</name>
</gene>
<dbReference type="EMBL" id="AAKOIS010000004">
    <property type="protein sequence ID" value="ECT9337686.1"/>
    <property type="molecule type" value="Genomic_DNA"/>
</dbReference>